<evidence type="ECO:0000313" key="1">
    <source>
        <dbReference type="EMBL" id="CAE0245913.1"/>
    </source>
</evidence>
<name>A0A7S3D4A1_9EUKA</name>
<dbReference type="Gene3D" id="3.90.550.10">
    <property type="entry name" value="Spore Coat Polysaccharide Biosynthesis Protein SpsA, Chain A"/>
    <property type="match status" value="1"/>
</dbReference>
<reference evidence="2" key="1">
    <citation type="submission" date="2021-01" db="EMBL/GenBank/DDBJ databases">
        <authorList>
            <person name="Corre E."/>
            <person name="Pelletier E."/>
            <person name="Niang G."/>
            <person name="Scheremetjew M."/>
            <person name="Finn R."/>
            <person name="Kale V."/>
            <person name="Holt S."/>
            <person name="Cochrane G."/>
            <person name="Meng A."/>
            <person name="Brown T."/>
            <person name="Cohen L."/>
        </authorList>
    </citation>
    <scope>NUCLEOTIDE SEQUENCE</scope>
    <source>
        <strain evidence="2">NIES-2562</strain>
    </source>
</reference>
<dbReference type="SUPFAM" id="SSF56784">
    <property type="entry name" value="HAD-like"/>
    <property type="match status" value="1"/>
</dbReference>
<organism evidence="2">
    <name type="scientific">Palpitomonas bilix</name>
    <dbReference type="NCBI Taxonomy" id="652834"/>
    <lineage>
        <taxon>Eukaryota</taxon>
        <taxon>Eukaryota incertae sedis</taxon>
    </lineage>
</organism>
<dbReference type="EMBL" id="HBIB01012386">
    <property type="protein sequence ID" value="CAE0245913.1"/>
    <property type="molecule type" value="Transcribed_RNA"/>
</dbReference>
<evidence type="ECO:0000313" key="2">
    <source>
        <dbReference type="EMBL" id="CAE0245919.1"/>
    </source>
</evidence>
<dbReference type="InterPro" id="IPR029044">
    <property type="entry name" value="Nucleotide-diphossugar_trans"/>
</dbReference>
<sequence>MDERELSRKTISLDCDTFYVTDVLGKFRQVAPGEGAIFVFEDAGSAPIYSYTVLDESGSAVRIAEKLKISNHANTGAYAFPSAKSLKDSCEKVIDSSVGNVGEYYTSSVVQQLLKDGIIVRGVHVDDFHCLGTPEQLDAFLALVADGSFIAPRRRFCFDLDNTLVTAPETPGDYTSVKPMHDNIAIVQQLHAAGQTIIIHTARRMRTHGGNVGAVIADIGAITIQTLKDFNIPYDELYFGKPYADVYVDDLAVNALDDPARDIGWVGSKAARSKDMEAVSNMPSRSSTTILIQDNTVMKCSNSGDLEGEIFFYKSMPESIRKYFPAYLHANTTQDERSARLDMSLVHGVPFSQLITHMVLTRSRLLMLISLLRTVHDCKCSSSAEAKKAMYLNYAVKTRERLDQYSESSIMTERASAAAKSIVGLLSRYESDDKGTWVDVIHGNPVLSNCLIDGRNEIKLIDMKGRLGKVLSLGGDENYDWAKILQSLYGYDFYVRGKVPTDQEESYLADLRECFFGEICDREDSKISRDDLKGLTAGLFLSLPPCHGEGSTVGQLSVDRACRLMEGSD</sequence>
<proteinExistence type="predicted"/>
<dbReference type="Gene3D" id="3.40.50.1000">
    <property type="entry name" value="HAD superfamily/HAD-like"/>
    <property type="match status" value="1"/>
</dbReference>
<dbReference type="EMBL" id="HBIB01012392">
    <property type="protein sequence ID" value="CAE0245919.1"/>
    <property type="molecule type" value="Transcribed_RNA"/>
</dbReference>
<dbReference type="SUPFAM" id="SSF53448">
    <property type="entry name" value="Nucleotide-diphospho-sugar transferases"/>
    <property type="match status" value="1"/>
</dbReference>
<gene>
    <name evidence="1" type="ORF">PBIL07802_LOCUS8096</name>
    <name evidence="2" type="ORF">PBIL07802_LOCUS8102</name>
</gene>
<dbReference type="AlphaFoldDB" id="A0A7S3D4A1"/>
<dbReference type="InterPro" id="IPR023214">
    <property type="entry name" value="HAD_sf"/>
</dbReference>
<protein>
    <submittedName>
        <fullName evidence="2">Uncharacterized protein</fullName>
    </submittedName>
</protein>
<accession>A0A7S3D4A1</accession>
<dbReference type="InterPro" id="IPR036412">
    <property type="entry name" value="HAD-like_sf"/>
</dbReference>